<evidence type="ECO:0000256" key="4">
    <source>
        <dbReference type="ARBA" id="ARBA00022617"/>
    </source>
</evidence>
<evidence type="ECO:0000256" key="2">
    <source>
        <dbReference type="ARBA" id="ARBA00005179"/>
    </source>
</evidence>
<gene>
    <name evidence="9" type="ORF">EV702DRAFT_1195010</name>
</gene>
<evidence type="ECO:0000256" key="1">
    <source>
        <dbReference type="ARBA" id="ARBA00001971"/>
    </source>
</evidence>
<dbReference type="InterPro" id="IPR050364">
    <property type="entry name" value="Cytochrome_P450_fung"/>
</dbReference>
<dbReference type="PRINTS" id="PR00463">
    <property type="entry name" value="EP450I"/>
</dbReference>
<dbReference type="SUPFAM" id="SSF48264">
    <property type="entry name" value="Cytochrome P450"/>
    <property type="match status" value="1"/>
</dbReference>
<dbReference type="Pfam" id="PF00067">
    <property type="entry name" value="p450"/>
    <property type="match status" value="1"/>
</dbReference>
<keyword evidence="5" id="KW-0479">Metal-binding</keyword>
<dbReference type="GO" id="GO:0020037">
    <property type="term" value="F:heme binding"/>
    <property type="evidence" value="ECO:0007669"/>
    <property type="project" value="InterPro"/>
</dbReference>
<evidence type="ECO:0000256" key="5">
    <source>
        <dbReference type="ARBA" id="ARBA00022723"/>
    </source>
</evidence>
<protein>
    <submittedName>
        <fullName evidence="9">Cytochrome P450</fullName>
    </submittedName>
</protein>
<dbReference type="AlphaFoldDB" id="A0A9P7A1B4"/>
<dbReference type="GO" id="GO:0005506">
    <property type="term" value="F:iron ion binding"/>
    <property type="evidence" value="ECO:0007669"/>
    <property type="project" value="InterPro"/>
</dbReference>
<keyword evidence="7" id="KW-0408">Iron</keyword>
<comment type="similarity">
    <text evidence="3">Belongs to the cytochrome P450 family.</text>
</comment>
<keyword evidence="4" id="KW-0349">Heme</keyword>
<dbReference type="PANTHER" id="PTHR46300">
    <property type="entry name" value="P450, PUTATIVE (EUROFUNG)-RELATED-RELATED"/>
    <property type="match status" value="1"/>
</dbReference>
<accession>A0A9P7A1B4</accession>
<reference evidence="9" key="1">
    <citation type="journal article" date="2020" name="New Phytol.">
        <title>Comparative genomics reveals dynamic genome evolution in host specialist ectomycorrhizal fungi.</title>
        <authorList>
            <person name="Lofgren L.A."/>
            <person name="Nguyen N.H."/>
            <person name="Vilgalys R."/>
            <person name="Ruytinx J."/>
            <person name="Liao H.L."/>
            <person name="Branco S."/>
            <person name="Kuo A."/>
            <person name="LaButti K."/>
            <person name="Lipzen A."/>
            <person name="Andreopoulos W."/>
            <person name="Pangilinan J."/>
            <person name="Riley R."/>
            <person name="Hundley H."/>
            <person name="Na H."/>
            <person name="Barry K."/>
            <person name="Grigoriev I.V."/>
            <person name="Stajich J.E."/>
            <person name="Kennedy P.G."/>
        </authorList>
    </citation>
    <scope>NUCLEOTIDE SEQUENCE</scope>
    <source>
        <strain evidence="9">DOB743</strain>
    </source>
</reference>
<name>A0A9P7A1B4_9AGAM</name>
<comment type="pathway">
    <text evidence="2">Secondary metabolite biosynthesis.</text>
</comment>
<dbReference type="GO" id="GO:0004497">
    <property type="term" value="F:monooxygenase activity"/>
    <property type="evidence" value="ECO:0007669"/>
    <property type="project" value="UniProtKB-KW"/>
</dbReference>
<dbReference type="InterPro" id="IPR001128">
    <property type="entry name" value="Cyt_P450"/>
</dbReference>
<comment type="caution">
    <text evidence="9">The sequence shown here is derived from an EMBL/GenBank/DDBJ whole genome shotgun (WGS) entry which is preliminary data.</text>
</comment>
<keyword evidence="6" id="KW-0560">Oxidoreductase</keyword>
<dbReference type="Gene3D" id="1.10.630.10">
    <property type="entry name" value="Cytochrome P450"/>
    <property type="match status" value="1"/>
</dbReference>
<evidence type="ECO:0000256" key="3">
    <source>
        <dbReference type="ARBA" id="ARBA00010617"/>
    </source>
</evidence>
<dbReference type="InterPro" id="IPR002401">
    <property type="entry name" value="Cyt_P450_E_grp-I"/>
</dbReference>
<dbReference type="GO" id="GO:0016705">
    <property type="term" value="F:oxidoreductase activity, acting on paired donors, with incorporation or reduction of molecular oxygen"/>
    <property type="evidence" value="ECO:0007669"/>
    <property type="project" value="InterPro"/>
</dbReference>
<sequence>MKSFILAMVLYPEVQKLAQAEIDAVVGQDRFPTFEDRDKLPYIGALALELLLCLRKFPLTLNDRAPAPPTHHSMREDVYEGYRIPEATAIIASLVSMSRDKEMYPDPMVFRPERFLGPSRVALWVRAP</sequence>
<organism evidence="9 10">
    <name type="scientific">Suillus placidus</name>
    <dbReference type="NCBI Taxonomy" id="48579"/>
    <lineage>
        <taxon>Eukaryota</taxon>
        <taxon>Fungi</taxon>
        <taxon>Dikarya</taxon>
        <taxon>Basidiomycota</taxon>
        <taxon>Agaricomycotina</taxon>
        <taxon>Agaricomycetes</taxon>
        <taxon>Agaricomycetidae</taxon>
        <taxon>Boletales</taxon>
        <taxon>Suillineae</taxon>
        <taxon>Suillaceae</taxon>
        <taxon>Suillus</taxon>
    </lineage>
</organism>
<dbReference type="OrthoDB" id="2789670at2759"/>
<evidence type="ECO:0000256" key="7">
    <source>
        <dbReference type="ARBA" id="ARBA00023004"/>
    </source>
</evidence>
<comment type="cofactor">
    <cofactor evidence="1">
        <name>heme</name>
        <dbReference type="ChEBI" id="CHEBI:30413"/>
    </cofactor>
</comment>
<evidence type="ECO:0000256" key="6">
    <source>
        <dbReference type="ARBA" id="ARBA00023002"/>
    </source>
</evidence>
<dbReference type="Proteomes" id="UP000714275">
    <property type="component" value="Unassembled WGS sequence"/>
</dbReference>
<proteinExistence type="inferred from homology"/>
<evidence type="ECO:0000313" key="9">
    <source>
        <dbReference type="EMBL" id="KAG1779636.1"/>
    </source>
</evidence>
<evidence type="ECO:0000313" key="10">
    <source>
        <dbReference type="Proteomes" id="UP000714275"/>
    </source>
</evidence>
<dbReference type="InterPro" id="IPR036396">
    <property type="entry name" value="Cyt_P450_sf"/>
</dbReference>
<dbReference type="EMBL" id="JABBWD010000011">
    <property type="protein sequence ID" value="KAG1779636.1"/>
    <property type="molecule type" value="Genomic_DNA"/>
</dbReference>
<keyword evidence="8" id="KW-0503">Monooxygenase</keyword>
<keyword evidence="10" id="KW-1185">Reference proteome</keyword>
<dbReference type="PANTHER" id="PTHR46300:SF7">
    <property type="entry name" value="P450, PUTATIVE (EUROFUNG)-RELATED"/>
    <property type="match status" value="1"/>
</dbReference>
<evidence type="ECO:0000256" key="8">
    <source>
        <dbReference type="ARBA" id="ARBA00023033"/>
    </source>
</evidence>